<dbReference type="InterPro" id="IPR036737">
    <property type="entry name" value="OmpA-like_sf"/>
</dbReference>
<dbReference type="OrthoDB" id="1110381at2"/>
<evidence type="ECO:0000256" key="4">
    <source>
        <dbReference type="PROSITE-ProRule" id="PRU00339"/>
    </source>
</evidence>
<dbReference type="Proteomes" id="UP000295221">
    <property type="component" value="Unassembled WGS sequence"/>
</dbReference>
<keyword evidence="3" id="KW-0998">Cell outer membrane</keyword>
<name>A0A4R2GKQ8_9BACT</name>
<dbReference type="Pfam" id="PF00691">
    <property type="entry name" value="OmpA"/>
    <property type="match status" value="1"/>
</dbReference>
<dbReference type="InterPro" id="IPR011990">
    <property type="entry name" value="TPR-like_helical_dom_sf"/>
</dbReference>
<dbReference type="PROSITE" id="PS50005">
    <property type="entry name" value="TPR"/>
    <property type="match status" value="1"/>
</dbReference>
<dbReference type="GO" id="GO:0009279">
    <property type="term" value="C:cell outer membrane"/>
    <property type="evidence" value="ECO:0007669"/>
    <property type="project" value="UniProtKB-SubCell"/>
</dbReference>
<comment type="caution">
    <text evidence="7">The sequence shown here is derived from an EMBL/GenBank/DDBJ whole genome shotgun (WGS) entry which is preliminary data.</text>
</comment>
<feature type="repeat" description="TPR" evidence="4">
    <location>
        <begin position="66"/>
        <end position="99"/>
    </location>
</feature>
<dbReference type="PROSITE" id="PS51123">
    <property type="entry name" value="OMPA_2"/>
    <property type="match status" value="1"/>
</dbReference>
<evidence type="ECO:0000313" key="8">
    <source>
        <dbReference type="Proteomes" id="UP000295221"/>
    </source>
</evidence>
<feature type="domain" description="OmpA-like" evidence="6">
    <location>
        <begin position="542"/>
        <end position="656"/>
    </location>
</feature>
<dbReference type="SUPFAM" id="SSF48452">
    <property type="entry name" value="TPR-like"/>
    <property type="match status" value="1"/>
</dbReference>
<protein>
    <submittedName>
        <fullName evidence="7">WD40 repeat protein</fullName>
    </submittedName>
</protein>
<dbReference type="PRINTS" id="PR01021">
    <property type="entry name" value="OMPADOMAIN"/>
</dbReference>
<dbReference type="PANTHER" id="PTHR30329:SF21">
    <property type="entry name" value="LIPOPROTEIN YIAD-RELATED"/>
    <property type="match status" value="1"/>
</dbReference>
<dbReference type="CDD" id="cd07185">
    <property type="entry name" value="OmpA_C-like"/>
    <property type="match status" value="1"/>
</dbReference>
<dbReference type="Pfam" id="PF13432">
    <property type="entry name" value="TPR_16"/>
    <property type="match status" value="1"/>
</dbReference>
<reference evidence="7 8" key="1">
    <citation type="submission" date="2019-03" db="EMBL/GenBank/DDBJ databases">
        <title>Genomic Encyclopedia of Type Strains, Phase IV (KMG-IV): sequencing the most valuable type-strain genomes for metagenomic binning, comparative biology and taxonomic classification.</title>
        <authorList>
            <person name="Goeker M."/>
        </authorList>
    </citation>
    <scope>NUCLEOTIDE SEQUENCE [LARGE SCALE GENOMIC DNA]</scope>
    <source>
        <strain evidence="7 8">DSM 24179</strain>
    </source>
</reference>
<dbReference type="Gene3D" id="1.25.40.10">
    <property type="entry name" value="Tetratricopeptide repeat domain"/>
    <property type="match status" value="1"/>
</dbReference>
<keyword evidence="8" id="KW-1185">Reference proteome</keyword>
<dbReference type="Gene3D" id="3.30.1330.60">
    <property type="entry name" value="OmpA-like domain"/>
    <property type="match status" value="1"/>
</dbReference>
<dbReference type="Pfam" id="PF07676">
    <property type="entry name" value="PD40"/>
    <property type="match status" value="3"/>
</dbReference>
<dbReference type="InterPro" id="IPR011659">
    <property type="entry name" value="WD40"/>
</dbReference>
<dbReference type="InterPro" id="IPR006665">
    <property type="entry name" value="OmpA-like"/>
</dbReference>
<comment type="subcellular location">
    <subcellularLocation>
        <location evidence="1">Cell outer membrane</location>
    </subcellularLocation>
</comment>
<dbReference type="RefSeq" id="WP_132433175.1">
    <property type="nucleotide sequence ID" value="NZ_SLWK01000003.1"/>
</dbReference>
<evidence type="ECO:0000256" key="2">
    <source>
        <dbReference type="ARBA" id="ARBA00023136"/>
    </source>
</evidence>
<accession>A0A4R2GKQ8</accession>
<dbReference type="InterPro" id="IPR019734">
    <property type="entry name" value="TPR_rpt"/>
</dbReference>
<evidence type="ECO:0000256" key="3">
    <source>
        <dbReference type="ARBA" id="ARBA00023237"/>
    </source>
</evidence>
<dbReference type="PANTHER" id="PTHR30329">
    <property type="entry name" value="STATOR ELEMENT OF FLAGELLAR MOTOR COMPLEX"/>
    <property type="match status" value="1"/>
</dbReference>
<proteinExistence type="predicted"/>
<organism evidence="7 8">
    <name type="scientific">Natronoflexus pectinivorans</name>
    <dbReference type="NCBI Taxonomy" id="682526"/>
    <lineage>
        <taxon>Bacteria</taxon>
        <taxon>Pseudomonadati</taxon>
        <taxon>Bacteroidota</taxon>
        <taxon>Bacteroidia</taxon>
        <taxon>Marinilabiliales</taxon>
        <taxon>Marinilabiliaceae</taxon>
        <taxon>Natronoflexus</taxon>
    </lineage>
</organism>
<dbReference type="SMART" id="SM00028">
    <property type="entry name" value="TPR"/>
    <property type="match status" value="2"/>
</dbReference>
<sequence length="656" mass="73709">MNRFLLLVIGSVLIFGTMVQAQESLTTRNRGAIRLYEEARNHYGLGQHNEAIAALQRAIDRDSDFIEAYLVLGDIYNRQREFAKEAEVLKKAVAIDSTFFPTTMFNIGVASFNAGDYAESILWLERYRWYFSDDRSAERVKQWLDRARFAVEASENPYEIELISLGEKVNSDYDEYWPSVTADEQTLVFTVLVPRNPGLFAERNLPRTSMYFQEDFYVSHRGADGQWQTREPLPGSINTDGNEGAQALSADGNWMFFTACGRSDGRGSCDIYFSQRAPEGWSEPVNLGMPVNTPYWESQPTFGADGKTLMFVSNRPGGRGGKDIWQATVQHINRDGVPVFGDVRNLGPNINTTKDENSPFLHHDNRTLYFASEGWPGMGGMDLFVSRKGDDGVWRVPVNLGVPINTPGDEIGLVINARGNRAYFASDGREEDQTSKNIYMFELPPPIQPSPVLYVAGRVYDIETGETLPADFELKDISTGNLIVSTQSNRFSGKFLVVLPVGGQYAFKAEHPGYMFYSGHFDLFGDHPLDSPYQLDIGLQPIRKGVSMTLENIFFGIDSYRLESQSKVELDGLVRFLADNKEVRIMIGGHTDNVGNAAYNQRLSENRARSVYNYIIEQGVDTSRLEYKGFGMDQPIADNATEAGRAKNRRTEITIL</sequence>
<dbReference type="InterPro" id="IPR050330">
    <property type="entry name" value="Bact_OuterMem_StrucFunc"/>
</dbReference>
<dbReference type="InterPro" id="IPR006664">
    <property type="entry name" value="OMP_bac"/>
</dbReference>
<evidence type="ECO:0000313" key="7">
    <source>
        <dbReference type="EMBL" id="TCO09269.1"/>
    </source>
</evidence>
<dbReference type="AlphaFoldDB" id="A0A4R2GKQ8"/>
<keyword evidence="4" id="KW-0802">TPR repeat</keyword>
<dbReference type="PROSITE" id="PS01068">
    <property type="entry name" value="OMPA_1"/>
    <property type="match status" value="1"/>
</dbReference>
<evidence type="ECO:0000256" key="5">
    <source>
        <dbReference type="PROSITE-ProRule" id="PRU00473"/>
    </source>
</evidence>
<dbReference type="InterPro" id="IPR006690">
    <property type="entry name" value="OMPA-like_CS"/>
</dbReference>
<gene>
    <name evidence="7" type="ORF">EV194_103180</name>
</gene>
<dbReference type="SUPFAM" id="SSF82171">
    <property type="entry name" value="DPP6 N-terminal domain-like"/>
    <property type="match status" value="1"/>
</dbReference>
<keyword evidence="2 5" id="KW-0472">Membrane</keyword>
<dbReference type="SUPFAM" id="SSF103088">
    <property type="entry name" value="OmpA-like"/>
    <property type="match status" value="1"/>
</dbReference>
<evidence type="ECO:0000259" key="6">
    <source>
        <dbReference type="PROSITE" id="PS51123"/>
    </source>
</evidence>
<evidence type="ECO:0000256" key="1">
    <source>
        <dbReference type="ARBA" id="ARBA00004442"/>
    </source>
</evidence>
<dbReference type="Gene3D" id="2.120.10.30">
    <property type="entry name" value="TolB, C-terminal domain"/>
    <property type="match status" value="1"/>
</dbReference>
<dbReference type="EMBL" id="SLWK01000003">
    <property type="protein sequence ID" value="TCO09269.1"/>
    <property type="molecule type" value="Genomic_DNA"/>
</dbReference>
<dbReference type="InterPro" id="IPR011042">
    <property type="entry name" value="6-blade_b-propeller_TolB-like"/>
</dbReference>